<comment type="subcellular location">
    <subcellularLocation>
        <location evidence="3">Cytoplasm</location>
    </subcellularLocation>
</comment>
<keyword evidence="2 3" id="KW-0560">Oxidoreductase</keyword>
<dbReference type="NCBIfam" id="TIGR02057">
    <property type="entry name" value="PAPS_reductase"/>
    <property type="match status" value="1"/>
</dbReference>
<dbReference type="NCBIfam" id="NF002537">
    <property type="entry name" value="PRK02090.1"/>
    <property type="match status" value="1"/>
</dbReference>
<dbReference type="PANTHER" id="PTHR46509">
    <property type="entry name" value="PHOSPHOADENOSINE PHOSPHOSULFATE REDUCTASE"/>
    <property type="match status" value="1"/>
</dbReference>
<dbReference type="GO" id="GO:0070814">
    <property type="term" value="P:hydrogen sulfide biosynthetic process"/>
    <property type="evidence" value="ECO:0007669"/>
    <property type="project" value="UniProtKB-UniRule"/>
</dbReference>
<dbReference type="AlphaFoldDB" id="E8Q5S1"/>
<dbReference type="GO" id="GO:0004604">
    <property type="term" value="F:phosphoadenylyl-sulfate reductase (thioredoxin) activity"/>
    <property type="evidence" value="ECO:0007669"/>
    <property type="project" value="UniProtKB-UniRule"/>
</dbReference>
<keyword evidence="3" id="KW-0963">Cytoplasm</keyword>
<dbReference type="SUPFAM" id="SSF52402">
    <property type="entry name" value="Adenine nucleotide alpha hydrolases-like"/>
    <property type="match status" value="1"/>
</dbReference>
<dbReference type="UniPathway" id="UPA00140">
    <property type="reaction ID" value="UER00206"/>
</dbReference>
<evidence type="ECO:0000256" key="1">
    <source>
        <dbReference type="ARBA" id="ARBA00009732"/>
    </source>
</evidence>
<dbReference type="EMBL" id="CP002189">
    <property type="protein sequence ID" value="ADV33568.1"/>
    <property type="molecule type" value="Genomic_DNA"/>
</dbReference>
<sequence length="257" mass="30754">MIYRKLAKFDKRFWSIKEFNALSLNEQNTILYELNQYLESLETEDRIKWAIRHLSDKCILSSSFGVYSSVSVHMMTRYFPDIPIILIDTGYLFPETYRFIDHLKEKMRLNLHVFRSNRSAAWQEARYGKLWEQGAQGVQRYNFINKVKPMKYALKTLQVEVWFAGLRRIQSDSRRGLTIINVQNNVFKFLPIIDWNDTQMHRYITQYELEYNPLWKQGYVSIGDVHTTVKKKSGMKDEETRFFGLQRECGLHCFDKN</sequence>
<dbReference type="InterPro" id="IPR002500">
    <property type="entry name" value="PAPS_reduct_dom"/>
</dbReference>
<keyword evidence="6" id="KW-1185">Reference proteome</keyword>
<dbReference type="RefSeq" id="WP_013516493.1">
    <property type="nucleotide sequence ID" value="NC_014909.2"/>
</dbReference>
<dbReference type="GO" id="GO:0005737">
    <property type="term" value="C:cytoplasm"/>
    <property type="evidence" value="ECO:0007669"/>
    <property type="project" value="UniProtKB-SubCell"/>
</dbReference>
<accession>E8Q5S1</accession>
<reference evidence="5 6" key="1">
    <citation type="journal article" date="2010" name="BMC Genomics">
        <title>Unprecedented loss of ammonia assimilation capability in a urease-encoding bacterial mutualist.</title>
        <authorList>
            <person name="Williams L.E."/>
            <person name="Wernegreen J.J."/>
        </authorList>
    </citation>
    <scope>NUCLEOTIDE SEQUENCE [LARGE SCALE GENOMIC DNA]</scope>
    <source>
        <strain evidence="5 6">BVAF</strain>
    </source>
</reference>
<dbReference type="Gene3D" id="3.40.50.620">
    <property type="entry name" value="HUPs"/>
    <property type="match status" value="1"/>
</dbReference>
<feature type="active site" description="Nucleophile; cysteine thiosulfonate intermediate" evidence="3">
    <location>
        <position position="249"/>
    </location>
</feature>
<comment type="pathway">
    <text evidence="3">Sulfur metabolism; hydrogen sulfide biosynthesis; sulfite from sulfate: step 3/3.</text>
</comment>
<organism evidence="5 6">
    <name type="scientific">Blochmanniella vafra (strain BVAF)</name>
    <dbReference type="NCBI Taxonomy" id="859654"/>
    <lineage>
        <taxon>Bacteria</taxon>
        <taxon>Pseudomonadati</taxon>
        <taxon>Pseudomonadota</taxon>
        <taxon>Gammaproteobacteria</taxon>
        <taxon>Enterobacterales</taxon>
        <taxon>Enterobacteriaceae</taxon>
        <taxon>ant endosymbionts</taxon>
        <taxon>Candidatus Blochmanniella</taxon>
    </lineage>
</organism>
<dbReference type="KEGG" id="bva:BVAF_161"/>
<dbReference type="EC" id="1.8.4.8" evidence="3"/>
<name>E8Q5S1_BLOVB</name>
<dbReference type="PIRSF" id="PIRSF000857">
    <property type="entry name" value="PAPS_reductase"/>
    <property type="match status" value="1"/>
</dbReference>
<dbReference type="CDD" id="cd23945">
    <property type="entry name" value="PAPS_reductase"/>
    <property type="match status" value="1"/>
</dbReference>
<dbReference type="HOGENOM" id="CLU_044089_3_0_6"/>
<evidence type="ECO:0000256" key="2">
    <source>
        <dbReference type="ARBA" id="ARBA00023002"/>
    </source>
</evidence>
<proteinExistence type="inferred from homology"/>
<comment type="catalytic activity">
    <reaction evidence="3">
        <text>[thioredoxin]-disulfide + sulfite + adenosine 3',5'-bisphosphate + 2 H(+) = [thioredoxin]-dithiol + 3'-phosphoadenylyl sulfate</text>
        <dbReference type="Rhea" id="RHEA:11724"/>
        <dbReference type="Rhea" id="RHEA-COMP:10698"/>
        <dbReference type="Rhea" id="RHEA-COMP:10700"/>
        <dbReference type="ChEBI" id="CHEBI:15378"/>
        <dbReference type="ChEBI" id="CHEBI:17359"/>
        <dbReference type="ChEBI" id="CHEBI:29950"/>
        <dbReference type="ChEBI" id="CHEBI:50058"/>
        <dbReference type="ChEBI" id="CHEBI:58339"/>
        <dbReference type="ChEBI" id="CHEBI:58343"/>
        <dbReference type="EC" id="1.8.4.8"/>
    </reaction>
</comment>
<feature type="domain" description="Phosphoadenosine phosphosulphate reductase" evidence="4">
    <location>
        <begin position="58"/>
        <end position="229"/>
    </location>
</feature>
<dbReference type="Proteomes" id="UP000007464">
    <property type="component" value="Chromosome"/>
</dbReference>
<dbReference type="InterPro" id="IPR011800">
    <property type="entry name" value="PAPS_reductase_CysH"/>
</dbReference>
<evidence type="ECO:0000256" key="3">
    <source>
        <dbReference type="HAMAP-Rule" id="MF_00063"/>
    </source>
</evidence>
<protein>
    <recommendedName>
        <fullName evidence="3">Phosphoadenosine 5'-phosphosulfate reductase</fullName>
        <shortName evidence="3">PAPS reductase</shortName>
        <ecNumber evidence="3">1.8.4.8</ecNumber>
    </recommendedName>
    <alternativeName>
        <fullName evidence="3">3'-phosphoadenylylsulfate reductase</fullName>
    </alternativeName>
    <alternativeName>
        <fullName evidence="3">PAPS reductase, thioredoxin dependent</fullName>
    </alternativeName>
    <alternativeName>
        <fullName evidence="3">PAPS sulfotransferase</fullName>
    </alternativeName>
    <alternativeName>
        <fullName evidence="3">PAdoPS reductase</fullName>
    </alternativeName>
</protein>
<evidence type="ECO:0000259" key="4">
    <source>
        <dbReference type="Pfam" id="PF01507"/>
    </source>
</evidence>
<dbReference type="Pfam" id="PF01507">
    <property type="entry name" value="PAPS_reduct"/>
    <property type="match status" value="1"/>
</dbReference>
<dbReference type="GO" id="GO:0019379">
    <property type="term" value="P:sulfate assimilation, phosphoadenylyl sulfate reduction by phosphoadenylyl-sulfate reductase (thioredoxin)"/>
    <property type="evidence" value="ECO:0007669"/>
    <property type="project" value="UniProtKB-UniRule"/>
</dbReference>
<evidence type="ECO:0000313" key="5">
    <source>
        <dbReference type="EMBL" id="ADV33568.1"/>
    </source>
</evidence>
<dbReference type="InterPro" id="IPR014729">
    <property type="entry name" value="Rossmann-like_a/b/a_fold"/>
</dbReference>
<dbReference type="PANTHER" id="PTHR46509:SF1">
    <property type="entry name" value="PHOSPHOADENOSINE PHOSPHOSULFATE REDUCTASE"/>
    <property type="match status" value="1"/>
</dbReference>
<gene>
    <name evidence="3 5" type="primary">cysH</name>
    <name evidence="5" type="ordered locus">BVAF_161</name>
</gene>
<dbReference type="InterPro" id="IPR004511">
    <property type="entry name" value="PAPS/APS_Rdtase"/>
</dbReference>
<dbReference type="STRING" id="859654.BVAF_161"/>
<comment type="caution">
    <text evidence="3">Lacks conserved residue(s) required for the propagation of feature annotation.</text>
</comment>
<dbReference type="NCBIfam" id="TIGR00434">
    <property type="entry name" value="cysH"/>
    <property type="match status" value="1"/>
</dbReference>
<dbReference type="OrthoDB" id="9794018at2"/>
<evidence type="ECO:0000313" key="6">
    <source>
        <dbReference type="Proteomes" id="UP000007464"/>
    </source>
</evidence>
<dbReference type="HAMAP" id="MF_00063">
    <property type="entry name" value="CysH"/>
    <property type="match status" value="1"/>
</dbReference>
<comment type="similarity">
    <text evidence="1 3">Belongs to the PAPS reductase family. CysH subfamily.</text>
</comment>
<comment type="function">
    <text evidence="3">Catalyzes the formation of sulfite from phosphoadenosine 5'-phosphosulfate (PAPS) using thioredoxin as an electron donor.</text>
</comment>